<reference evidence="2 3" key="1">
    <citation type="submission" date="2021-06" db="EMBL/GenBank/DDBJ databases">
        <title>Caerostris extrusa draft genome.</title>
        <authorList>
            <person name="Kono N."/>
            <person name="Arakawa K."/>
        </authorList>
    </citation>
    <scope>NUCLEOTIDE SEQUENCE [LARGE SCALE GENOMIC DNA]</scope>
</reference>
<feature type="compositionally biased region" description="Basic and acidic residues" evidence="1">
    <location>
        <begin position="26"/>
        <end position="36"/>
    </location>
</feature>
<evidence type="ECO:0000313" key="2">
    <source>
        <dbReference type="EMBL" id="GIY81584.1"/>
    </source>
</evidence>
<evidence type="ECO:0000313" key="3">
    <source>
        <dbReference type="Proteomes" id="UP001054945"/>
    </source>
</evidence>
<sequence length="75" mass="8126">MPVIRQRFSAAEWGVGVTAPRGAGRSLEDPPPKYRFETTNSRPTPVVRALAAAHNSWVVTTCLGDAFLANFSHTS</sequence>
<accession>A0AAV4WI95</accession>
<comment type="caution">
    <text evidence="2">The sequence shown here is derived from an EMBL/GenBank/DDBJ whole genome shotgun (WGS) entry which is preliminary data.</text>
</comment>
<protein>
    <submittedName>
        <fullName evidence="2">Uncharacterized protein</fullName>
    </submittedName>
</protein>
<evidence type="ECO:0000256" key="1">
    <source>
        <dbReference type="SAM" id="MobiDB-lite"/>
    </source>
</evidence>
<feature type="region of interest" description="Disordered" evidence="1">
    <location>
        <begin position="19"/>
        <end position="40"/>
    </location>
</feature>
<proteinExistence type="predicted"/>
<dbReference type="AlphaFoldDB" id="A0AAV4WI95"/>
<organism evidence="2 3">
    <name type="scientific">Caerostris extrusa</name>
    <name type="common">Bark spider</name>
    <name type="synonym">Caerostris bankana</name>
    <dbReference type="NCBI Taxonomy" id="172846"/>
    <lineage>
        <taxon>Eukaryota</taxon>
        <taxon>Metazoa</taxon>
        <taxon>Ecdysozoa</taxon>
        <taxon>Arthropoda</taxon>
        <taxon>Chelicerata</taxon>
        <taxon>Arachnida</taxon>
        <taxon>Araneae</taxon>
        <taxon>Araneomorphae</taxon>
        <taxon>Entelegynae</taxon>
        <taxon>Araneoidea</taxon>
        <taxon>Araneidae</taxon>
        <taxon>Caerostris</taxon>
    </lineage>
</organism>
<keyword evidence="3" id="KW-1185">Reference proteome</keyword>
<gene>
    <name evidence="2" type="ORF">CEXT_776731</name>
</gene>
<dbReference type="EMBL" id="BPLR01016143">
    <property type="protein sequence ID" value="GIY81584.1"/>
    <property type="molecule type" value="Genomic_DNA"/>
</dbReference>
<name>A0AAV4WI95_CAEEX</name>
<dbReference type="Proteomes" id="UP001054945">
    <property type="component" value="Unassembled WGS sequence"/>
</dbReference>